<dbReference type="Proteomes" id="UP000004508">
    <property type="component" value="Unassembled WGS sequence"/>
</dbReference>
<dbReference type="CDD" id="cd04179">
    <property type="entry name" value="DPM_DPG-synthase_like"/>
    <property type="match status" value="1"/>
</dbReference>
<dbReference type="AlphaFoldDB" id="D6TK32"/>
<proteinExistence type="predicted"/>
<dbReference type="GO" id="GO:0005886">
    <property type="term" value="C:plasma membrane"/>
    <property type="evidence" value="ECO:0007669"/>
    <property type="project" value="TreeGrafter"/>
</dbReference>
<gene>
    <name evidence="9" type="ORF">Krac_11357</name>
</gene>
<name>D6TK32_KTERA</name>
<keyword evidence="7" id="KW-0472">Membrane</keyword>
<protein>
    <submittedName>
        <fullName evidence="9">Glycosyl transferase family 2</fullName>
    </submittedName>
</protein>
<sequence length="268" mass="30371">MSYHFEQINKQASASAVTTAEPIAEHPDTRLNTTYSLSVVLPAYNEEHVIAMTVRDVLTRLDRWGIDYEIIVINDGSKDRTAALVAEISAVHPQVRLINHATNQGYGAALVSGFAAASKSLTFFMDSDGQFAIEELRSFFAFIDTYDAVIGYRLNRQDTWIRKLNAWGWKFLVHLVLGVSVRDIDCAFKLLHTQLLHESPLETRGAMINAELLYKLKQTHHFYKEIGVHHFPRRAGRATGAKVSVILRAFGELFSYATKWKRDGMKQR</sequence>
<evidence type="ECO:0000259" key="8">
    <source>
        <dbReference type="Pfam" id="PF00535"/>
    </source>
</evidence>
<dbReference type="PANTHER" id="PTHR48090">
    <property type="entry name" value="UNDECAPRENYL-PHOSPHATE 4-DEOXY-4-FORMAMIDO-L-ARABINOSE TRANSFERASE-RELATED"/>
    <property type="match status" value="1"/>
</dbReference>
<keyword evidence="1" id="KW-1003">Cell membrane</keyword>
<keyword evidence="2" id="KW-0328">Glycosyltransferase</keyword>
<dbReference type="InterPro" id="IPR001173">
    <property type="entry name" value="Glyco_trans_2-like"/>
</dbReference>
<reference evidence="9 10" key="1">
    <citation type="journal article" date="2011" name="Stand. Genomic Sci.">
        <title>Non-contiguous finished genome sequence and contextual data of the filamentous soil bacterium Ktedonobacter racemifer type strain (SOSP1-21).</title>
        <authorList>
            <person name="Chang Y.J."/>
            <person name="Land M."/>
            <person name="Hauser L."/>
            <person name="Chertkov O."/>
            <person name="Del Rio T.G."/>
            <person name="Nolan M."/>
            <person name="Copeland A."/>
            <person name="Tice H."/>
            <person name="Cheng J.F."/>
            <person name="Lucas S."/>
            <person name="Han C."/>
            <person name="Goodwin L."/>
            <person name="Pitluck S."/>
            <person name="Ivanova N."/>
            <person name="Ovchinikova G."/>
            <person name="Pati A."/>
            <person name="Chen A."/>
            <person name="Palaniappan K."/>
            <person name="Mavromatis K."/>
            <person name="Liolios K."/>
            <person name="Brettin T."/>
            <person name="Fiebig A."/>
            <person name="Rohde M."/>
            <person name="Abt B."/>
            <person name="Goker M."/>
            <person name="Detter J.C."/>
            <person name="Woyke T."/>
            <person name="Bristow J."/>
            <person name="Eisen J.A."/>
            <person name="Markowitz V."/>
            <person name="Hugenholtz P."/>
            <person name="Kyrpides N.C."/>
            <person name="Klenk H.P."/>
            <person name="Lapidus A."/>
        </authorList>
    </citation>
    <scope>NUCLEOTIDE SEQUENCE [LARGE SCALE GENOMIC DNA]</scope>
    <source>
        <strain evidence="10">DSM 44963</strain>
    </source>
</reference>
<dbReference type="SUPFAM" id="SSF53448">
    <property type="entry name" value="Nucleotide-diphospho-sugar transferases"/>
    <property type="match status" value="1"/>
</dbReference>
<keyword evidence="4" id="KW-0812">Transmembrane</keyword>
<dbReference type="EMBL" id="ADVG01000001">
    <property type="protein sequence ID" value="EFH89789.1"/>
    <property type="molecule type" value="Genomic_DNA"/>
</dbReference>
<dbReference type="InterPro" id="IPR029044">
    <property type="entry name" value="Nucleotide-diphossugar_trans"/>
</dbReference>
<dbReference type="InterPro" id="IPR050256">
    <property type="entry name" value="Glycosyltransferase_2"/>
</dbReference>
<evidence type="ECO:0000313" key="9">
    <source>
        <dbReference type="EMBL" id="EFH89789.1"/>
    </source>
</evidence>
<accession>D6TK32</accession>
<evidence type="ECO:0000256" key="6">
    <source>
        <dbReference type="ARBA" id="ARBA00022989"/>
    </source>
</evidence>
<keyword evidence="3 9" id="KW-0808">Transferase</keyword>
<dbReference type="PANTHER" id="PTHR48090:SF3">
    <property type="entry name" value="UNDECAPRENYL-PHOSPHATE 4-DEOXY-4-FORMAMIDO-L-ARABINOSE TRANSFERASE"/>
    <property type="match status" value="1"/>
</dbReference>
<dbReference type="RefSeq" id="WP_007906657.1">
    <property type="nucleotide sequence ID" value="NZ_ADVG01000001.1"/>
</dbReference>
<keyword evidence="5" id="KW-0448">Lipopolysaccharide biosynthesis</keyword>
<evidence type="ECO:0000256" key="2">
    <source>
        <dbReference type="ARBA" id="ARBA00022676"/>
    </source>
</evidence>
<evidence type="ECO:0000256" key="4">
    <source>
        <dbReference type="ARBA" id="ARBA00022692"/>
    </source>
</evidence>
<evidence type="ECO:0000256" key="5">
    <source>
        <dbReference type="ARBA" id="ARBA00022985"/>
    </source>
</evidence>
<dbReference type="InParanoid" id="D6TK32"/>
<organism evidence="9 10">
    <name type="scientific">Ktedonobacter racemifer DSM 44963</name>
    <dbReference type="NCBI Taxonomy" id="485913"/>
    <lineage>
        <taxon>Bacteria</taxon>
        <taxon>Bacillati</taxon>
        <taxon>Chloroflexota</taxon>
        <taxon>Ktedonobacteria</taxon>
        <taxon>Ktedonobacterales</taxon>
        <taxon>Ktedonobacteraceae</taxon>
        <taxon>Ktedonobacter</taxon>
    </lineage>
</organism>
<evidence type="ECO:0000256" key="3">
    <source>
        <dbReference type="ARBA" id="ARBA00022679"/>
    </source>
</evidence>
<dbReference type="GO" id="GO:0009103">
    <property type="term" value="P:lipopolysaccharide biosynthetic process"/>
    <property type="evidence" value="ECO:0007669"/>
    <property type="project" value="UniProtKB-KW"/>
</dbReference>
<keyword evidence="6" id="KW-1133">Transmembrane helix</keyword>
<dbReference type="Gene3D" id="3.90.550.10">
    <property type="entry name" value="Spore Coat Polysaccharide Biosynthesis Protein SpsA, Chain A"/>
    <property type="match status" value="1"/>
</dbReference>
<comment type="caution">
    <text evidence="9">The sequence shown here is derived from an EMBL/GenBank/DDBJ whole genome shotgun (WGS) entry which is preliminary data.</text>
</comment>
<dbReference type="eggNOG" id="COG0463">
    <property type="taxonomic scope" value="Bacteria"/>
</dbReference>
<keyword evidence="10" id="KW-1185">Reference proteome</keyword>
<feature type="domain" description="Glycosyltransferase 2-like" evidence="8">
    <location>
        <begin position="38"/>
        <end position="192"/>
    </location>
</feature>
<dbReference type="GO" id="GO:0099621">
    <property type="term" value="F:undecaprenyl-phosphate 4-deoxy-4-formamido-L-arabinose transferase activity"/>
    <property type="evidence" value="ECO:0007669"/>
    <property type="project" value="TreeGrafter"/>
</dbReference>
<dbReference type="Pfam" id="PF00535">
    <property type="entry name" value="Glycos_transf_2"/>
    <property type="match status" value="1"/>
</dbReference>
<evidence type="ECO:0000256" key="7">
    <source>
        <dbReference type="ARBA" id="ARBA00023136"/>
    </source>
</evidence>
<evidence type="ECO:0000313" key="10">
    <source>
        <dbReference type="Proteomes" id="UP000004508"/>
    </source>
</evidence>
<dbReference type="STRING" id="485913.Krac_11357"/>
<evidence type="ECO:0000256" key="1">
    <source>
        <dbReference type="ARBA" id="ARBA00022475"/>
    </source>
</evidence>